<name>A0A0D0BGA8_9AGAM</name>
<dbReference type="HOGENOM" id="CLU_759050_0_0_1"/>
<dbReference type="AlphaFoldDB" id="A0A0D0BGA8"/>
<feature type="region of interest" description="Disordered" evidence="1">
    <location>
        <begin position="192"/>
        <end position="365"/>
    </location>
</feature>
<dbReference type="InParanoid" id="A0A0D0BGA8"/>
<organism evidence="2 3">
    <name type="scientific">Suillus luteus UH-Slu-Lm8-n1</name>
    <dbReference type="NCBI Taxonomy" id="930992"/>
    <lineage>
        <taxon>Eukaryota</taxon>
        <taxon>Fungi</taxon>
        <taxon>Dikarya</taxon>
        <taxon>Basidiomycota</taxon>
        <taxon>Agaricomycotina</taxon>
        <taxon>Agaricomycetes</taxon>
        <taxon>Agaricomycetidae</taxon>
        <taxon>Boletales</taxon>
        <taxon>Suillineae</taxon>
        <taxon>Suillaceae</taxon>
        <taxon>Suillus</taxon>
    </lineage>
</organism>
<feature type="region of interest" description="Disordered" evidence="1">
    <location>
        <begin position="116"/>
        <end position="179"/>
    </location>
</feature>
<gene>
    <name evidence="2" type="ORF">CY34DRAFT_565119</name>
</gene>
<reference evidence="2 3" key="1">
    <citation type="submission" date="2014-04" db="EMBL/GenBank/DDBJ databases">
        <authorList>
            <consortium name="DOE Joint Genome Institute"/>
            <person name="Kuo A."/>
            <person name="Ruytinx J."/>
            <person name="Rineau F."/>
            <person name="Colpaert J."/>
            <person name="Kohler A."/>
            <person name="Nagy L.G."/>
            <person name="Floudas D."/>
            <person name="Copeland A."/>
            <person name="Barry K.W."/>
            <person name="Cichocki N."/>
            <person name="Veneault-Fourrey C."/>
            <person name="LaButti K."/>
            <person name="Lindquist E.A."/>
            <person name="Lipzen A."/>
            <person name="Lundell T."/>
            <person name="Morin E."/>
            <person name="Murat C."/>
            <person name="Sun H."/>
            <person name="Tunlid A."/>
            <person name="Henrissat B."/>
            <person name="Grigoriev I.V."/>
            <person name="Hibbett D.S."/>
            <person name="Martin F."/>
            <person name="Nordberg H.P."/>
            <person name="Cantor M.N."/>
            <person name="Hua S.X."/>
        </authorList>
    </citation>
    <scope>NUCLEOTIDE SEQUENCE [LARGE SCALE GENOMIC DNA]</scope>
    <source>
        <strain evidence="2 3">UH-Slu-Lm8-n1</strain>
    </source>
</reference>
<dbReference type="EMBL" id="KN835178">
    <property type="protein sequence ID" value="KIK45137.1"/>
    <property type="molecule type" value="Genomic_DNA"/>
</dbReference>
<reference evidence="3" key="2">
    <citation type="submission" date="2015-01" db="EMBL/GenBank/DDBJ databases">
        <title>Evolutionary Origins and Diversification of the Mycorrhizal Mutualists.</title>
        <authorList>
            <consortium name="DOE Joint Genome Institute"/>
            <consortium name="Mycorrhizal Genomics Consortium"/>
            <person name="Kohler A."/>
            <person name="Kuo A."/>
            <person name="Nagy L.G."/>
            <person name="Floudas D."/>
            <person name="Copeland A."/>
            <person name="Barry K.W."/>
            <person name="Cichocki N."/>
            <person name="Veneault-Fourrey C."/>
            <person name="LaButti K."/>
            <person name="Lindquist E.A."/>
            <person name="Lipzen A."/>
            <person name="Lundell T."/>
            <person name="Morin E."/>
            <person name="Murat C."/>
            <person name="Riley R."/>
            <person name="Ohm R."/>
            <person name="Sun H."/>
            <person name="Tunlid A."/>
            <person name="Henrissat B."/>
            <person name="Grigoriev I.V."/>
            <person name="Hibbett D.S."/>
            <person name="Martin F."/>
        </authorList>
    </citation>
    <scope>NUCLEOTIDE SEQUENCE [LARGE SCALE GENOMIC DNA]</scope>
    <source>
        <strain evidence="3">UH-Slu-Lm8-n1</strain>
    </source>
</reference>
<accession>A0A0D0BGA8</accession>
<evidence type="ECO:0000313" key="3">
    <source>
        <dbReference type="Proteomes" id="UP000054485"/>
    </source>
</evidence>
<dbReference type="OrthoDB" id="3357439at2759"/>
<feature type="compositionally biased region" description="Polar residues" evidence="1">
    <location>
        <begin position="288"/>
        <end position="309"/>
    </location>
</feature>
<feature type="compositionally biased region" description="Basic and acidic residues" evidence="1">
    <location>
        <begin position="246"/>
        <end position="266"/>
    </location>
</feature>
<protein>
    <submittedName>
        <fullName evidence="2">Uncharacterized protein</fullName>
    </submittedName>
</protein>
<evidence type="ECO:0000256" key="1">
    <source>
        <dbReference type="SAM" id="MobiDB-lite"/>
    </source>
</evidence>
<feature type="compositionally biased region" description="Polar residues" evidence="1">
    <location>
        <begin position="166"/>
        <end position="179"/>
    </location>
</feature>
<dbReference type="Proteomes" id="UP000054485">
    <property type="component" value="Unassembled WGS sequence"/>
</dbReference>
<dbReference type="STRING" id="930992.A0A0D0BGA8"/>
<sequence>MEVDSGKPKRDDQLLPSITYLVGDRSFDRLFKGIPPPKLTTGGFVLISIYAEKSLEEIRGVVRRKLQLPSNSTVKLKQLRGSKVIDLDDDDDFDAFSARARLMKLVDVAVEISGATSSTSAGEAPKTSVTGAAKKKRKANNDQPSKDDTTTVTPEPKTKKRKTDQPAVTMQKETASTSKVASMDHFVEEFIEKLSRKEPAPVSARTESSLKSSAKPEVVISTKAPIPTGGEPAKKPKATKAGTAKDAAEKPPKKTKKAKEIEKTKETSSLPVSADKAVPSPSGPSEPPNKSSGTKKVTTQSSVVQSGEKSVNGAVDGAATSEKKKNNARGKEVESEKAPATPAPTKSRKKVVIEGASEAPAPKAN</sequence>
<proteinExistence type="predicted"/>
<feature type="compositionally biased region" description="Basic and acidic residues" evidence="1">
    <location>
        <begin position="321"/>
        <end position="337"/>
    </location>
</feature>
<keyword evidence="3" id="KW-1185">Reference proteome</keyword>
<evidence type="ECO:0000313" key="2">
    <source>
        <dbReference type="EMBL" id="KIK45137.1"/>
    </source>
</evidence>